<dbReference type="AlphaFoldDB" id="A0AAV7EHH5"/>
<organism evidence="2 3">
    <name type="scientific">Aristolochia fimbriata</name>
    <name type="common">White veined hardy Dutchman's pipe vine</name>
    <dbReference type="NCBI Taxonomy" id="158543"/>
    <lineage>
        <taxon>Eukaryota</taxon>
        <taxon>Viridiplantae</taxon>
        <taxon>Streptophyta</taxon>
        <taxon>Embryophyta</taxon>
        <taxon>Tracheophyta</taxon>
        <taxon>Spermatophyta</taxon>
        <taxon>Magnoliopsida</taxon>
        <taxon>Magnoliidae</taxon>
        <taxon>Piperales</taxon>
        <taxon>Aristolochiaceae</taxon>
        <taxon>Aristolochia</taxon>
    </lineage>
</organism>
<evidence type="ECO:0000259" key="1">
    <source>
        <dbReference type="Pfam" id="PF00582"/>
    </source>
</evidence>
<accession>A0AAV7EHH5</accession>
<dbReference type="CDD" id="cd00293">
    <property type="entry name" value="USP-like"/>
    <property type="match status" value="1"/>
</dbReference>
<protein>
    <recommendedName>
        <fullName evidence="1">UspA domain-containing protein</fullName>
    </recommendedName>
</protein>
<dbReference type="EMBL" id="JAINDJ010000005">
    <property type="protein sequence ID" value="KAG9447729.1"/>
    <property type="molecule type" value="Genomic_DNA"/>
</dbReference>
<dbReference type="SUPFAM" id="SSF52402">
    <property type="entry name" value="Adenine nucleotide alpha hydrolases-like"/>
    <property type="match status" value="1"/>
</dbReference>
<dbReference type="InterPro" id="IPR014729">
    <property type="entry name" value="Rossmann-like_a/b/a_fold"/>
</dbReference>
<dbReference type="Proteomes" id="UP000825729">
    <property type="component" value="Unassembled WGS sequence"/>
</dbReference>
<evidence type="ECO:0000313" key="3">
    <source>
        <dbReference type="Proteomes" id="UP000825729"/>
    </source>
</evidence>
<dbReference type="PANTHER" id="PTHR47867">
    <property type="entry name" value="ADENINE NUCLEOTIDE ALPHA HYDROLASES-LIKE SUPERFAMILY PROTEIN"/>
    <property type="match status" value="1"/>
</dbReference>
<gene>
    <name evidence="2" type="ORF">H6P81_013857</name>
</gene>
<keyword evidence="3" id="KW-1185">Reference proteome</keyword>
<dbReference type="Pfam" id="PF00582">
    <property type="entry name" value="Usp"/>
    <property type="match status" value="1"/>
</dbReference>
<evidence type="ECO:0000313" key="2">
    <source>
        <dbReference type="EMBL" id="KAG9447729.1"/>
    </source>
</evidence>
<proteinExistence type="predicted"/>
<dbReference type="PANTHER" id="PTHR47867:SF1">
    <property type="entry name" value="ADENINE NUCLEOTIDE ALPHA HYDROLASES-LIKE SUPERFAMILY PROTEIN"/>
    <property type="match status" value="1"/>
</dbReference>
<feature type="domain" description="UspA" evidence="1">
    <location>
        <begin position="9"/>
        <end position="154"/>
    </location>
</feature>
<comment type="caution">
    <text evidence="2">The sequence shown here is derived from an EMBL/GenBank/DDBJ whole genome shotgun (WGS) entry which is preliminary data.</text>
</comment>
<sequence length="192" mass="21380">MEAAPPAPRKVMVVADPGRESTGALQWVLSHAVLDRDEIVLLHVEAHVLRRNSFSNFLKRAQSHPPSASTSSASMSERCCNGEPDFLESMRLRCVSAQPRVHVQIEKVEMEGGRDKAATILFQCNKRGIDLLVIGQRRTTSFLSRKLSSTSYDLAECLIENSRCQCIGVQKKGQNAGYLLNSKTHKNFWLLA</sequence>
<dbReference type="Gene3D" id="3.40.50.620">
    <property type="entry name" value="HUPs"/>
    <property type="match status" value="1"/>
</dbReference>
<name>A0AAV7EHH5_ARIFI</name>
<dbReference type="InterPro" id="IPR006016">
    <property type="entry name" value="UspA"/>
</dbReference>
<reference evidence="2 3" key="1">
    <citation type="submission" date="2021-07" db="EMBL/GenBank/DDBJ databases">
        <title>The Aristolochia fimbriata genome: insights into angiosperm evolution, floral development and chemical biosynthesis.</title>
        <authorList>
            <person name="Jiao Y."/>
        </authorList>
    </citation>
    <scope>NUCLEOTIDE SEQUENCE [LARGE SCALE GENOMIC DNA]</scope>
    <source>
        <strain evidence="2">IBCAS-2021</strain>
        <tissue evidence="2">Leaf</tissue>
    </source>
</reference>